<organism evidence="4 5">
    <name type="scientific">Acetobacterium tundrae</name>
    <dbReference type="NCBI Taxonomy" id="132932"/>
    <lineage>
        <taxon>Bacteria</taxon>
        <taxon>Bacillati</taxon>
        <taxon>Bacillota</taxon>
        <taxon>Clostridia</taxon>
        <taxon>Eubacteriales</taxon>
        <taxon>Eubacteriaceae</taxon>
        <taxon>Acetobacterium</taxon>
    </lineage>
</organism>
<dbReference type="InterPro" id="IPR021884">
    <property type="entry name" value="Ice-bd_prot"/>
</dbReference>
<evidence type="ECO:0000256" key="3">
    <source>
        <dbReference type="SAM" id="SignalP"/>
    </source>
</evidence>
<evidence type="ECO:0000256" key="2">
    <source>
        <dbReference type="ARBA" id="ARBA00022729"/>
    </source>
</evidence>
<dbReference type="EMBL" id="WJBB01000014">
    <property type="protein sequence ID" value="MBC3797719.1"/>
    <property type="molecule type" value="Genomic_DNA"/>
</dbReference>
<dbReference type="RefSeq" id="WP_148603963.1">
    <property type="nucleotide sequence ID" value="NZ_RXYB01000011.1"/>
</dbReference>
<evidence type="ECO:0000313" key="4">
    <source>
        <dbReference type="EMBL" id="MBC3797719.1"/>
    </source>
</evidence>
<keyword evidence="5" id="KW-1185">Reference proteome</keyword>
<dbReference type="Proteomes" id="UP000653358">
    <property type="component" value="Unassembled WGS sequence"/>
</dbReference>
<dbReference type="Pfam" id="PF11999">
    <property type="entry name" value="Ice_binding"/>
    <property type="match status" value="1"/>
</dbReference>
<keyword evidence="2 3" id="KW-0732">Signal</keyword>
<name>A0ABR6WMZ2_9FIRM</name>
<protein>
    <submittedName>
        <fullName evidence="4">DUF3494 domain-containing protein</fullName>
    </submittedName>
</protein>
<comment type="caution">
    <text evidence="4">The sequence shown here is derived from an EMBL/GenBank/DDBJ whole genome shotgun (WGS) entry which is preliminary data.</text>
</comment>
<feature type="signal peptide" evidence="3">
    <location>
        <begin position="1"/>
        <end position="29"/>
    </location>
</feature>
<evidence type="ECO:0000313" key="5">
    <source>
        <dbReference type="Proteomes" id="UP000653358"/>
    </source>
</evidence>
<reference evidence="4 5" key="1">
    <citation type="journal article" date="2020" name="mSystems">
        <title>Defining Genomic and Predicted Metabolic Features of the Acetobacterium Genus.</title>
        <authorList>
            <person name="Ross D.E."/>
            <person name="Marshall C.W."/>
            <person name="Gulliver D."/>
            <person name="May H.D."/>
            <person name="Norman R.S."/>
        </authorList>
    </citation>
    <scope>NUCLEOTIDE SEQUENCE [LARGE SCALE GENOMIC DNA]</scope>
    <source>
        <strain evidence="4 5">DSM 9173</strain>
    </source>
</reference>
<comment type="similarity">
    <text evidence="1">Belongs to the ice-binding protein family.</text>
</comment>
<feature type="chain" id="PRO_5046032091" evidence="3">
    <location>
        <begin position="30"/>
        <end position="449"/>
    </location>
</feature>
<gene>
    <name evidence="4" type="ORF">GH807_11760</name>
</gene>
<evidence type="ECO:0000256" key="1">
    <source>
        <dbReference type="ARBA" id="ARBA00005445"/>
    </source>
</evidence>
<proteinExistence type="inferred from homology"/>
<sequence length="449" mass="47203">MLKSSFGLQTFTFTLVLFLSPMLTAFASAAEPETIVDLGAGINYAVFAGTEIINTGTATKITGDIGTSPVTLITGLTTDQLTSETTPANDDNTNLVQNDLITAYNNIKDRDNAKAITTNLGGQTLSPGVYSLNLPATVTGTLKLDAQGDINAVFIFQVNSTLITEKNSRIELINGAQFSRVFWQVANNVTLGEKTNFKGNILANTSIFSETDVTVQGRLLAITGGVTLTNTQVDMTEIVPLTDSDNTELPKPGDIPKIVEETPKIVEPVINIPQADNSPDSASAVPAIDVPNRVPANTSPVPAATTAGDSITLDGAGDTYKVTIDWGSMIFNYDLGTWNPSAHSWVGGGWDAAGFNGSNNQINIMNESTQPVTAAFTYTRDETYGGSTTGTFEDNNGNQTGIMELPLCPAGGPAPTASTYLKLQGQPAQIGSTPTKIGLISILLNSVLP</sequence>
<accession>A0ABR6WMZ2</accession>